<dbReference type="SMART" id="SM00408">
    <property type="entry name" value="IGc2"/>
    <property type="match status" value="2"/>
</dbReference>
<dbReference type="InterPro" id="IPR013098">
    <property type="entry name" value="Ig_I-set"/>
</dbReference>
<dbReference type="InterPro" id="IPR051275">
    <property type="entry name" value="Cell_adhesion_signaling"/>
</dbReference>
<dbReference type="PANTHER" id="PTHR11640:SF164">
    <property type="entry name" value="MAM DOMAIN-CONTAINING GLYCOSYLPHOSPHATIDYLINOSITOL ANCHOR PROTEIN 1"/>
    <property type="match status" value="1"/>
</dbReference>
<gene>
    <name evidence="10" type="ORF">QE152_g18915</name>
</gene>
<dbReference type="GO" id="GO:0050839">
    <property type="term" value="F:cell adhesion molecule binding"/>
    <property type="evidence" value="ECO:0007669"/>
    <property type="project" value="TreeGrafter"/>
</dbReference>
<comment type="caution">
    <text evidence="10">The sequence shown here is derived from an EMBL/GenBank/DDBJ whole genome shotgun (WGS) entry which is preliminary data.</text>
</comment>
<feature type="chain" id="PRO_5043441413" evidence="8">
    <location>
        <begin position="20"/>
        <end position="273"/>
    </location>
</feature>
<feature type="domain" description="Ig-like" evidence="9">
    <location>
        <begin position="33"/>
        <end position="111"/>
    </location>
</feature>
<sequence>MKNLVLFIALLQLLNLAIALSVRAKEPVVVFEKGAEFRVTCEVEKGADEQAEVSWEKDNIKLETKPDKVLLEASPSNYSVRVLRGNDDDAGYYTCLFSVNGKVQNKTTMLASSSIDVETQDNLNVVEGEKLRITCQVSGKPTPTITWQIGDDVYSNSTGIVKLQEDAEKKIPNAVLIIENVNMTNRGNYTCRGHSAIQNKTVVDHTLVRIKDKYAALWPFLGICLEVFVLCAIILIYEKKRNKSELEESDTDQSPDQKNTPDHGKDSNLRHRQ</sequence>
<evidence type="ECO:0000313" key="10">
    <source>
        <dbReference type="EMBL" id="KAK9727905.1"/>
    </source>
</evidence>
<dbReference type="Proteomes" id="UP001458880">
    <property type="component" value="Unassembled WGS sequence"/>
</dbReference>
<dbReference type="InterPro" id="IPR003599">
    <property type="entry name" value="Ig_sub"/>
</dbReference>
<evidence type="ECO:0000259" key="9">
    <source>
        <dbReference type="PROSITE" id="PS50835"/>
    </source>
</evidence>
<dbReference type="InterPro" id="IPR007110">
    <property type="entry name" value="Ig-like_dom"/>
</dbReference>
<dbReference type="GO" id="GO:0005911">
    <property type="term" value="C:cell-cell junction"/>
    <property type="evidence" value="ECO:0007669"/>
    <property type="project" value="TreeGrafter"/>
</dbReference>
<evidence type="ECO:0000256" key="5">
    <source>
        <dbReference type="ARBA" id="ARBA00023319"/>
    </source>
</evidence>
<evidence type="ECO:0000256" key="2">
    <source>
        <dbReference type="ARBA" id="ARBA00023136"/>
    </source>
</evidence>
<dbReference type="AlphaFoldDB" id="A0AAW1L521"/>
<dbReference type="GO" id="GO:0005886">
    <property type="term" value="C:plasma membrane"/>
    <property type="evidence" value="ECO:0007669"/>
    <property type="project" value="TreeGrafter"/>
</dbReference>
<dbReference type="Gene3D" id="2.60.40.10">
    <property type="entry name" value="Immunoglobulins"/>
    <property type="match status" value="2"/>
</dbReference>
<protein>
    <submittedName>
        <fullName evidence="10">Immunoglobulin I-set domain</fullName>
    </submittedName>
</protein>
<evidence type="ECO:0000256" key="8">
    <source>
        <dbReference type="SAM" id="SignalP"/>
    </source>
</evidence>
<proteinExistence type="predicted"/>
<dbReference type="EMBL" id="JASPKY010000174">
    <property type="protein sequence ID" value="KAK9727905.1"/>
    <property type="molecule type" value="Genomic_DNA"/>
</dbReference>
<dbReference type="PROSITE" id="PS50835">
    <property type="entry name" value="IG_LIKE"/>
    <property type="match status" value="2"/>
</dbReference>
<feature type="transmembrane region" description="Helical" evidence="7">
    <location>
        <begin position="216"/>
        <end position="237"/>
    </location>
</feature>
<accession>A0AAW1L521</accession>
<keyword evidence="7" id="KW-0812">Transmembrane</keyword>
<keyword evidence="2 7" id="KW-0472">Membrane</keyword>
<organism evidence="10 11">
    <name type="scientific">Popillia japonica</name>
    <name type="common">Japanese beetle</name>
    <dbReference type="NCBI Taxonomy" id="7064"/>
    <lineage>
        <taxon>Eukaryota</taxon>
        <taxon>Metazoa</taxon>
        <taxon>Ecdysozoa</taxon>
        <taxon>Arthropoda</taxon>
        <taxon>Hexapoda</taxon>
        <taxon>Insecta</taxon>
        <taxon>Pterygota</taxon>
        <taxon>Neoptera</taxon>
        <taxon>Endopterygota</taxon>
        <taxon>Coleoptera</taxon>
        <taxon>Polyphaga</taxon>
        <taxon>Scarabaeiformia</taxon>
        <taxon>Scarabaeidae</taxon>
        <taxon>Rutelinae</taxon>
        <taxon>Popillia</taxon>
    </lineage>
</organism>
<keyword evidence="11" id="KW-1185">Reference proteome</keyword>
<evidence type="ECO:0000256" key="4">
    <source>
        <dbReference type="ARBA" id="ARBA00023180"/>
    </source>
</evidence>
<feature type="signal peptide" evidence="8">
    <location>
        <begin position="1"/>
        <end position="19"/>
    </location>
</feature>
<feature type="compositionally biased region" description="Basic and acidic residues" evidence="6">
    <location>
        <begin position="259"/>
        <end position="273"/>
    </location>
</feature>
<keyword evidence="5" id="KW-0393">Immunoglobulin domain</keyword>
<dbReference type="GO" id="GO:0098609">
    <property type="term" value="P:cell-cell adhesion"/>
    <property type="evidence" value="ECO:0007669"/>
    <property type="project" value="TreeGrafter"/>
</dbReference>
<dbReference type="InterPro" id="IPR036179">
    <property type="entry name" value="Ig-like_dom_sf"/>
</dbReference>
<dbReference type="FunFam" id="2.60.40.10:FF:000032">
    <property type="entry name" value="palladin isoform X1"/>
    <property type="match status" value="1"/>
</dbReference>
<dbReference type="Pfam" id="PF07679">
    <property type="entry name" value="I-set"/>
    <property type="match status" value="1"/>
</dbReference>
<reference evidence="10 11" key="1">
    <citation type="journal article" date="2024" name="BMC Genomics">
        <title>De novo assembly and annotation of Popillia japonica's genome with initial clues to its potential as an invasive pest.</title>
        <authorList>
            <person name="Cucini C."/>
            <person name="Boschi S."/>
            <person name="Funari R."/>
            <person name="Cardaioli E."/>
            <person name="Iannotti N."/>
            <person name="Marturano G."/>
            <person name="Paoli F."/>
            <person name="Bruttini M."/>
            <person name="Carapelli A."/>
            <person name="Frati F."/>
            <person name="Nardi F."/>
        </authorList>
    </citation>
    <scope>NUCLEOTIDE SEQUENCE [LARGE SCALE GENOMIC DNA]</scope>
    <source>
        <strain evidence="10">DMR45628</strain>
    </source>
</reference>
<comment type="subcellular location">
    <subcellularLocation>
        <location evidence="1">Membrane</location>
        <topology evidence="1">Single-pass type I membrane protein</topology>
    </subcellularLocation>
</comment>
<evidence type="ECO:0000256" key="1">
    <source>
        <dbReference type="ARBA" id="ARBA00004479"/>
    </source>
</evidence>
<dbReference type="SMART" id="SM00409">
    <property type="entry name" value="IG"/>
    <property type="match status" value="2"/>
</dbReference>
<evidence type="ECO:0000256" key="6">
    <source>
        <dbReference type="SAM" id="MobiDB-lite"/>
    </source>
</evidence>
<dbReference type="InterPro" id="IPR003598">
    <property type="entry name" value="Ig_sub2"/>
</dbReference>
<evidence type="ECO:0000313" key="11">
    <source>
        <dbReference type="Proteomes" id="UP001458880"/>
    </source>
</evidence>
<dbReference type="InterPro" id="IPR013783">
    <property type="entry name" value="Ig-like_fold"/>
</dbReference>
<dbReference type="PANTHER" id="PTHR11640">
    <property type="entry name" value="NEPHRIN"/>
    <property type="match status" value="1"/>
</dbReference>
<keyword evidence="7" id="KW-1133">Transmembrane helix</keyword>
<keyword evidence="4" id="KW-0325">Glycoprotein</keyword>
<evidence type="ECO:0000256" key="7">
    <source>
        <dbReference type="SAM" id="Phobius"/>
    </source>
</evidence>
<feature type="domain" description="Ig-like" evidence="9">
    <location>
        <begin position="113"/>
        <end position="203"/>
    </location>
</feature>
<dbReference type="SUPFAM" id="SSF48726">
    <property type="entry name" value="Immunoglobulin"/>
    <property type="match status" value="1"/>
</dbReference>
<keyword evidence="8" id="KW-0732">Signal</keyword>
<feature type="region of interest" description="Disordered" evidence="6">
    <location>
        <begin position="243"/>
        <end position="273"/>
    </location>
</feature>
<dbReference type="Pfam" id="PF13927">
    <property type="entry name" value="Ig_3"/>
    <property type="match status" value="1"/>
</dbReference>
<evidence type="ECO:0000256" key="3">
    <source>
        <dbReference type="ARBA" id="ARBA00023157"/>
    </source>
</evidence>
<keyword evidence="3" id="KW-1015">Disulfide bond</keyword>
<name>A0AAW1L521_POPJA</name>